<accession>A0A2P0QEX0</accession>
<dbReference type="EMBL" id="KX009059">
    <property type="protein sequence ID" value="ARO44887.1"/>
    <property type="molecule type" value="Genomic_DNA"/>
</dbReference>
<proteinExistence type="predicted"/>
<dbReference type="AlphaFoldDB" id="A0A2P0QEX0"/>
<reference evidence="1" key="1">
    <citation type="submission" date="2016-03" db="EMBL/GenBank/DDBJ databases">
        <title>The evolution of Pseudomonas syringae pv. actinidiae in New Zealand.</title>
        <authorList>
            <person name="Taiaroa G."/>
            <person name="Poulter R.T.M."/>
            <person name="Lamont I."/>
            <person name="Stockwell P."/>
            <person name="Butler M.I."/>
        </authorList>
    </citation>
    <scope>NUCLEOTIDE SEQUENCE</scope>
    <source>
        <strain evidence="1">RT685</strain>
        <plasmid evidence="1">pMG1_RT685</plasmid>
    </source>
</reference>
<organism evidence="1">
    <name type="scientific">Pseudomonas syringae pv. actinidiae</name>
    <dbReference type="NCBI Taxonomy" id="103796"/>
    <lineage>
        <taxon>Bacteria</taxon>
        <taxon>Pseudomonadati</taxon>
        <taxon>Pseudomonadota</taxon>
        <taxon>Gammaproteobacteria</taxon>
        <taxon>Pseudomonadales</taxon>
        <taxon>Pseudomonadaceae</taxon>
        <taxon>Pseudomonas</taxon>
        <taxon>Pseudomonas syringae</taxon>
    </lineage>
</organism>
<geneLocation type="plasmid" evidence="1">
    <name>pMG1_RT685</name>
</geneLocation>
<evidence type="ECO:0000313" key="1">
    <source>
        <dbReference type="EMBL" id="ARO44887.1"/>
    </source>
</evidence>
<protein>
    <submittedName>
        <fullName evidence="1">Uncharacterized protein</fullName>
    </submittedName>
</protein>
<name>A0A2P0QEX0_PSESF</name>
<keyword evidence="1" id="KW-0614">Plasmid</keyword>
<sequence>MSHGAALGQSQIPRPFHHGGRRLRCLGRRHSQHSGSLEELSMHVRERELKIWNDLLEHEARRECAIDHWAGELSGHAKALCRMGCIDEEELREMLELADAAYAHVAEELAHQEWLKAGRPAE</sequence>